<comment type="similarity">
    <text evidence="4">Belongs to the class-II pyridoxal-phosphate-dependent aminotransferase family.</text>
</comment>
<accession>U5EZ28</accession>
<evidence type="ECO:0000256" key="11">
    <source>
        <dbReference type="ARBA" id="ARBA00041066"/>
    </source>
</evidence>
<keyword evidence="14" id="KW-0472">Membrane</keyword>
<dbReference type="GO" id="GO:0046512">
    <property type="term" value="P:sphingosine biosynthetic process"/>
    <property type="evidence" value="ECO:0007669"/>
    <property type="project" value="TreeGrafter"/>
</dbReference>
<evidence type="ECO:0000256" key="7">
    <source>
        <dbReference type="ARBA" id="ARBA00022898"/>
    </source>
</evidence>
<dbReference type="GO" id="GO:0004758">
    <property type="term" value="F:serine C-palmitoyltransferase activity"/>
    <property type="evidence" value="ECO:0007669"/>
    <property type="project" value="UniProtKB-EC"/>
</dbReference>
<evidence type="ECO:0000256" key="12">
    <source>
        <dbReference type="ARBA" id="ARBA00041765"/>
    </source>
</evidence>
<dbReference type="SUPFAM" id="SSF53383">
    <property type="entry name" value="PLP-dependent transferases"/>
    <property type="match status" value="1"/>
</dbReference>
<proteinExistence type="evidence at transcript level"/>
<protein>
    <recommendedName>
        <fullName evidence="11">Serine palmitoyltransferase 1</fullName>
        <ecNumber evidence="5">2.3.1.50</ecNumber>
    </recommendedName>
    <alternativeName>
        <fullName evidence="12">Long chain base biosynthesis protein 1</fullName>
    </alternativeName>
    <alternativeName>
        <fullName evidence="13">Serine-palmitoyl-CoA transferase 1</fullName>
    </alternativeName>
</protein>
<organism evidence="16">
    <name type="scientific">Corethrella appendiculata</name>
    <dbReference type="NCBI Taxonomy" id="1370023"/>
    <lineage>
        <taxon>Eukaryota</taxon>
        <taxon>Metazoa</taxon>
        <taxon>Ecdysozoa</taxon>
        <taxon>Arthropoda</taxon>
        <taxon>Hexapoda</taxon>
        <taxon>Insecta</taxon>
        <taxon>Pterygota</taxon>
        <taxon>Neoptera</taxon>
        <taxon>Endopterygota</taxon>
        <taxon>Diptera</taxon>
        <taxon>Nematocera</taxon>
        <taxon>Culicoidea</taxon>
        <taxon>Chaoboridae</taxon>
        <taxon>Corethrella</taxon>
    </lineage>
</organism>
<evidence type="ECO:0000256" key="10">
    <source>
        <dbReference type="ARBA" id="ARBA00023315"/>
    </source>
</evidence>
<dbReference type="Gene3D" id="3.40.640.10">
    <property type="entry name" value="Type I PLP-dependent aspartate aminotransferase-like (Major domain)"/>
    <property type="match status" value="1"/>
</dbReference>
<evidence type="ECO:0000256" key="13">
    <source>
        <dbReference type="ARBA" id="ARBA00042649"/>
    </source>
</evidence>
<reference evidence="16" key="1">
    <citation type="journal article" date="2014" name="Insect Biochem. Mol. Biol.">
        <title>An insight into the sialome of the frog biting fly, Corethrella appendiculata.</title>
        <authorList>
            <person name="Ribeiro J.M.C."/>
            <person name="Chagas A.C."/>
            <person name="Pham V.M."/>
            <person name="Lounibos L.P."/>
            <person name="Calvo E."/>
        </authorList>
    </citation>
    <scope>NUCLEOTIDE SEQUENCE</scope>
    <source>
        <tissue evidence="16">Salivary glands</tissue>
    </source>
</reference>
<evidence type="ECO:0000313" key="16">
    <source>
        <dbReference type="EMBL" id="JAB58328.1"/>
    </source>
</evidence>
<evidence type="ECO:0000256" key="6">
    <source>
        <dbReference type="ARBA" id="ARBA00022679"/>
    </source>
</evidence>
<feature type="domain" description="Aminotransferase class I/classII large" evidence="15">
    <location>
        <begin position="95"/>
        <end position="454"/>
    </location>
</feature>
<evidence type="ECO:0000256" key="9">
    <source>
        <dbReference type="ARBA" id="ARBA00023098"/>
    </source>
</evidence>
<dbReference type="Pfam" id="PF00155">
    <property type="entry name" value="Aminotran_1_2"/>
    <property type="match status" value="1"/>
</dbReference>
<evidence type="ECO:0000256" key="1">
    <source>
        <dbReference type="ARBA" id="ARBA00001933"/>
    </source>
</evidence>
<comment type="pathway">
    <text evidence="3">Sphingolipid metabolism.</text>
</comment>
<dbReference type="PANTHER" id="PTHR13693:SF2">
    <property type="entry name" value="SERINE PALMITOYLTRANSFERASE 1"/>
    <property type="match status" value="1"/>
</dbReference>
<evidence type="ECO:0000256" key="4">
    <source>
        <dbReference type="ARBA" id="ARBA00008392"/>
    </source>
</evidence>
<dbReference type="GO" id="GO:0005783">
    <property type="term" value="C:endoplasmic reticulum"/>
    <property type="evidence" value="ECO:0007669"/>
    <property type="project" value="TreeGrafter"/>
</dbReference>
<dbReference type="EMBL" id="GANO01001543">
    <property type="protein sequence ID" value="JAB58328.1"/>
    <property type="molecule type" value="mRNA"/>
</dbReference>
<dbReference type="GO" id="GO:0030170">
    <property type="term" value="F:pyridoxal phosphate binding"/>
    <property type="evidence" value="ECO:0007669"/>
    <property type="project" value="InterPro"/>
</dbReference>
<feature type="transmembrane region" description="Helical" evidence="14">
    <location>
        <begin position="20"/>
        <end position="39"/>
    </location>
</feature>
<dbReference type="Gene3D" id="3.90.1150.10">
    <property type="entry name" value="Aspartate Aminotransferase, domain 1"/>
    <property type="match status" value="1"/>
</dbReference>
<evidence type="ECO:0000256" key="8">
    <source>
        <dbReference type="ARBA" id="ARBA00022919"/>
    </source>
</evidence>
<keyword evidence="6 16" id="KW-0808">Transferase</keyword>
<comment type="pathway">
    <text evidence="2">Lipid metabolism; sphingolipid metabolism.</text>
</comment>
<dbReference type="GO" id="GO:0046513">
    <property type="term" value="P:ceramide biosynthetic process"/>
    <property type="evidence" value="ECO:0007669"/>
    <property type="project" value="TreeGrafter"/>
</dbReference>
<keyword evidence="14" id="KW-1133">Transmembrane helix</keyword>
<sequence>MISTPYIFNEIYDIFQKSSYYTIGLELSLAFVVIWLIAYKKHKNGKLLTAEEKAEIIKKWKPEPLVGETVMSSFALTPRLVEGKVGKYITIDGQKCLNLATHNYLGFLEDKEIEESAIASLKKYGVGSCGPRGFYGTVDVHLELEERLAKFMEMEEAILYSYAFSTIASAIPAYSKRADIIFVDECVNFAIQKGLDASRSKICYYKHNDMRDLERLLEEQSAMDKKNPKKAAKTRRFLVAEAIYMNTGEMCPLRELVRLRKKYQLRLFLDESLSFGVLGKSGRGLTEFLQVDRTEVDLICASLEWAVASIGGFCVGSSFIIEHQRLSGLGYCFSASLPPLLTQAAITALDKFEQQPIIFKELNECCEIFDKKLQNLRHLKVRGHPLSPVKHLYMLLESDPMTEKKLLQAISDECIKNSLALITSEYLEEVEKNYPRPSIRLTVNRLLTDDDIDNSIKILINSSKKILGD</sequence>
<keyword evidence="8" id="KW-0746">Sphingolipid metabolism</keyword>
<evidence type="ECO:0000256" key="3">
    <source>
        <dbReference type="ARBA" id="ARBA00004991"/>
    </source>
</evidence>
<evidence type="ECO:0000256" key="14">
    <source>
        <dbReference type="SAM" id="Phobius"/>
    </source>
</evidence>
<dbReference type="FunFam" id="3.40.640.10:FF:000049">
    <property type="entry name" value="serine palmitoyltransferase 1 isoform X1"/>
    <property type="match status" value="1"/>
</dbReference>
<name>U5EZ28_9DIPT</name>
<keyword evidence="7" id="KW-0663">Pyridoxal phosphate</keyword>
<dbReference type="EC" id="2.3.1.50" evidence="5"/>
<dbReference type="InterPro" id="IPR015424">
    <property type="entry name" value="PyrdxlP-dep_Trfase"/>
</dbReference>
<comment type="cofactor">
    <cofactor evidence="1">
        <name>pyridoxal 5'-phosphate</name>
        <dbReference type="ChEBI" id="CHEBI:597326"/>
    </cofactor>
</comment>
<keyword evidence="9" id="KW-0443">Lipid metabolism</keyword>
<dbReference type="InterPro" id="IPR050087">
    <property type="entry name" value="AON_synthase_class-II"/>
</dbReference>
<dbReference type="InterPro" id="IPR004839">
    <property type="entry name" value="Aminotransferase_I/II_large"/>
</dbReference>
<dbReference type="PANTHER" id="PTHR13693">
    <property type="entry name" value="CLASS II AMINOTRANSFERASE/8-AMINO-7-OXONONANOATE SYNTHASE"/>
    <property type="match status" value="1"/>
</dbReference>
<evidence type="ECO:0000256" key="5">
    <source>
        <dbReference type="ARBA" id="ARBA00013220"/>
    </source>
</evidence>
<evidence type="ECO:0000256" key="2">
    <source>
        <dbReference type="ARBA" id="ARBA00004760"/>
    </source>
</evidence>
<keyword evidence="10" id="KW-0012">Acyltransferase</keyword>
<dbReference type="GO" id="GO:0016020">
    <property type="term" value="C:membrane"/>
    <property type="evidence" value="ECO:0007669"/>
    <property type="project" value="GOC"/>
</dbReference>
<dbReference type="InterPro" id="IPR015421">
    <property type="entry name" value="PyrdxlP-dep_Trfase_major"/>
</dbReference>
<evidence type="ECO:0000259" key="15">
    <source>
        <dbReference type="Pfam" id="PF00155"/>
    </source>
</evidence>
<dbReference type="AlphaFoldDB" id="U5EZ28"/>
<keyword evidence="14" id="KW-0812">Transmembrane</keyword>
<dbReference type="InterPro" id="IPR015422">
    <property type="entry name" value="PyrdxlP-dep_Trfase_small"/>
</dbReference>